<proteinExistence type="predicted"/>
<evidence type="ECO:0000256" key="6">
    <source>
        <dbReference type="ARBA" id="ARBA00022989"/>
    </source>
</evidence>
<dbReference type="PANTHER" id="PTHR32507:SF8">
    <property type="entry name" value="CNH1P"/>
    <property type="match status" value="1"/>
</dbReference>
<dbReference type="InterPro" id="IPR038770">
    <property type="entry name" value="Na+/solute_symporter_sf"/>
</dbReference>
<feature type="transmembrane region" description="Helical" evidence="9">
    <location>
        <begin position="6"/>
        <end position="27"/>
    </location>
</feature>
<keyword evidence="7" id="KW-0406">Ion transport</keyword>
<feature type="transmembrane region" description="Helical" evidence="9">
    <location>
        <begin position="105"/>
        <end position="133"/>
    </location>
</feature>
<feature type="domain" description="Cation/H+ exchanger transmembrane" evidence="10">
    <location>
        <begin position="20"/>
        <end position="429"/>
    </location>
</feature>
<feature type="transmembrane region" description="Helical" evidence="9">
    <location>
        <begin position="242"/>
        <end position="266"/>
    </location>
</feature>
<dbReference type="RefSeq" id="WP_234800549.1">
    <property type="nucleotide sequence ID" value="NZ_CP015136.1"/>
</dbReference>
<dbReference type="GO" id="GO:1902600">
    <property type="term" value="P:proton transmembrane transport"/>
    <property type="evidence" value="ECO:0007669"/>
    <property type="project" value="InterPro"/>
</dbReference>
<keyword evidence="3" id="KW-0050">Antiport</keyword>
<reference evidence="12" key="2">
    <citation type="submission" date="2016-04" db="EMBL/GenBank/DDBJ databases">
        <title>First Complete Genome Sequence of a Subdivision 6 Acidobacterium.</title>
        <authorList>
            <person name="Huang S."/>
            <person name="Vieira S."/>
            <person name="Bunk B."/>
            <person name="Riedel T."/>
            <person name="Sproeer C."/>
            <person name="Overmann J."/>
        </authorList>
    </citation>
    <scope>NUCLEOTIDE SEQUENCE [LARGE SCALE GENOMIC DNA]</scope>
    <source>
        <strain evidence="12">DSM 100886 HEG_-6_39</strain>
    </source>
</reference>
<name>A0A143PTX9_LUTPR</name>
<feature type="transmembrane region" description="Helical" evidence="9">
    <location>
        <begin position="169"/>
        <end position="190"/>
    </location>
</feature>
<dbReference type="InterPro" id="IPR006153">
    <property type="entry name" value="Cation/H_exchanger_TM"/>
</dbReference>
<evidence type="ECO:0000256" key="8">
    <source>
        <dbReference type="ARBA" id="ARBA00023136"/>
    </source>
</evidence>
<dbReference type="STRING" id="1855912.LuPra_05106"/>
<evidence type="ECO:0000256" key="3">
    <source>
        <dbReference type="ARBA" id="ARBA00022449"/>
    </source>
</evidence>
<evidence type="ECO:0000256" key="5">
    <source>
        <dbReference type="ARBA" id="ARBA00022692"/>
    </source>
</evidence>
<evidence type="ECO:0000256" key="9">
    <source>
        <dbReference type="SAM" id="Phobius"/>
    </source>
</evidence>
<evidence type="ECO:0000256" key="1">
    <source>
        <dbReference type="ARBA" id="ARBA00004651"/>
    </source>
</evidence>
<keyword evidence="8 9" id="KW-0472">Membrane</keyword>
<dbReference type="GO" id="GO:0015297">
    <property type="term" value="F:antiporter activity"/>
    <property type="evidence" value="ECO:0007669"/>
    <property type="project" value="UniProtKB-KW"/>
</dbReference>
<evidence type="ECO:0000256" key="4">
    <source>
        <dbReference type="ARBA" id="ARBA00022475"/>
    </source>
</evidence>
<keyword evidence="12" id="KW-1185">Reference proteome</keyword>
<dbReference type="AlphaFoldDB" id="A0A143PTX9"/>
<dbReference type="EMBL" id="CP015136">
    <property type="protein sequence ID" value="AMY11841.1"/>
    <property type="molecule type" value="Genomic_DNA"/>
</dbReference>
<dbReference type="GO" id="GO:0005886">
    <property type="term" value="C:plasma membrane"/>
    <property type="evidence" value="ECO:0007669"/>
    <property type="project" value="UniProtKB-SubCell"/>
</dbReference>
<keyword evidence="6 9" id="KW-1133">Transmembrane helix</keyword>
<organism evidence="11 12">
    <name type="scientific">Luteitalea pratensis</name>
    <dbReference type="NCBI Taxonomy" id="1855912"/>
    <lineage>
        <taxon>Bacteria</taxon>
        <taxon>Pseudomonadati</taxon>
        <taxon>Acidobacteriota</taxon>
        <taxon>Vicinamibacteria</taxon>
        <taxon>Vicinamibacterales</taxon>
        <taxon>Vicinamibacteraceae</taxon>
        <taxon>Luteitalea</taxon>
    </lineage>
</organism>
<keyword evidence="4" id="KW-1003">Cell membrane</keyword>
<dbReference type="PANTHER" id="PTHR32507">
    <property type="entry name" value="NA(+)/H(+) ANTIPORTER 1"/>
    <property type="match status" value="1"/>
</dbReference>
<accession>A0A143PTX9</accession>
<protein>
    <submittedName>
        <fullName evidence="11">Potassium/proton antiporter</fullName>
    </submittedName>
</protein>
<dbReference type="KEGG" id="abac:LuPra_05106"/>
<evidence type="ECO:0000259" key="10">
    <source>
        <dbReference type="Pfam" id="PF00999"/>
    </source>
</evidence>
<dbReference type="Pfam" id="PF00999">
    <property type="entry name" value="Na_H_Exchanger"/>
    <property type="match status" value="1"/>
</dbReference>
<evidence type="ECO:0000313" key="11">
    <source>
        <dbReference type="EMBL" id="AMY11841.1"/>
    </source>
</evidence>
<evidence type="ECO:0000313" key="12">
    <source>
        <dbReference type="Proteomes" id="UP000076079"/>
    </source>
</evidence>
<feature type="transmembrane region" description="Helical" evidence="9">
    <location>
        <begin position="342"/>
        <end position="362"/>
    </location>
</feature>
<keyword evidence="5 9" id="KW-0812">Transmembrane</keyword>
<dbReference type="Proteomes" id="UP000076079">
    <property type="component" value="Chromosome"/>
</dbReference>
<feature type="transmembrane region" description="Helical" evidence="9">
    <location>
        <begin position="374"/>
        <end position="393"/>
    </location>
</feature>
<feature type="transmembrane region" description="Helical" evidence="9">
    <location>
        <begin position="405"/>
        <end position="428"/>
    </location>
</feature>
<evidence type="ECO:0000256" key="7">
    <source>
        <dbReference type="ARBA" id="ARBA00023065"/>
    </source>
</evidence>
<feature type="transmembrane region" description="Helical" evidence="9">
    <location>
        <begin position="197"/>
        <end position="222"/>
    </location>
</feature>
<feature type="transmembrane region" description="Helical" evidence="9">
    <location>
        <begin position="36"/>
        <end position="55"/>
    </location>
</feature>
<evidence type="ECO:0000256" key="2">
    <source>
        <dbReference type="ARBA" id="ARBA00022448"/>
    </source>
</evidence>
<comment type="subcellular location">
    <subcellularLocation>
        <location evidence="1">Cell membrane</location>
        <topology evidence="1">Multi-pass membrane protein</topology>
    </subcellularLocation>
</comment>
<gene>
    <name evidence="11" type="ORF">LuPra_05106</name>
</gene>
<keyword evidence="2" id="KW-0813">Transport</keyword>
<reference evidence="11 12" key="1">
    <citation type="journal article" date="2016" name="Genome Announc.">
        <title>First Complete Genome Sequence of a Subdivision 6 Acidobacterium Strain.</title>
        <authorList>
            <person name="Huang S."/>
            <person name="Vieira S."/>
            <person name="Bunk B."/>
            <person name="Riedel T."/>
            <person name="Sproer C."/>
            <person name="Overmann J."/>
        </authorList>
    </citation>
    <scope>NUCLEOTIDE SEQUENCE [LARGE SCALE GENOMIC DNA]</scope>
    <source>
        <strain evidence="12">DSM 100886 HEG_-6_39</strain>
    </source>
</reference>
<sequence length="438" mass="47031">MQIDLFTLWFLLIGVLLIGLALAGTLVKRLPLTTSLLYLGIGVILGPHVSGLLRVDPVAESAIVERLAEVAVIVSLFTAGLKLRVPVSDRRWIIPVRLATTSMALTVAMIAAACVYLLQLPVGVGIVLGAILAPTDPVLASDVQVEHPFDTHPLRFALTGEASLNDGTAFPFLMLGLAILGLDVAAFSAWRWLGVDVLWAVTVGIVIGGILGTLVGNVVLYLRRTHKEALGLDDFLALGLIALAYGAAVAFHAYGFLSVFAAGLALRRIERIESKPGRLRKTVSPAVAGVSVEELATDREHGPAYMAHAVLAFNEQIERIGELAVVVTIGAMLSIDRLDVELLWFVPLLFLIIRPVSTFFGLAGSGLTRREHLLIGWFGIRGIGSVYYLMFAINHGLPADVVEQVTNLTLVVIALSIVAHGMSVTPLMRHERSPRHRG</sequence>
<dbReference type="Gene3D" id="1.20.1530.20">
    <property type="match status" value="1"/>
</dbReference>